<evidence type="ECO:0000313" key="6">
    <source>
        <dbReference type="Proteomes" id="UP000321621"/>
    </source>
</evidence>
<keyword evidence="1" id="KW-0812">Transmembrane</keyword>
<feature type="transmembrane region" description="Helical" evidence="1">
    <location>
        <begin position="297"/>
        <end position="315"/>
    </location>
</feature>
<dbReference type="PANTHER" id="PTHR31061">
    <property type="entry name" value="LD22376P"/>
    <property type="match status" value="1"/>
</dbReference>
<dbReference type="InterPro" id="IPR012429">
    <property type="entry name" value="HGSNAT_cat"/>
</dbReference>
<dbReference type="Proteomes" id="UP000321621">
    <property type="component" value="Unassembled WGS sequence"/>
</dbReference>
<feature type="transmembrane region" description="Helical" evidence="1">
    <location>
        <begin position="195"/>
        <end position="213"/>
    </location>
</feature>
<feature type="transmembrane region" description="Helical" evidence="1">
    <location>
        <begin position="120"/>
        <end position="137"/>
    </location>
</feature>
<organism evidence="3 5">
    <name type="scientific">Flagellimonas pelagia</name>
    <dbReference type="NCBI Taxonomy" id="2306998"/>
    <lineage>
        <taxon>Bacteria</taxon>
        <taxon>Pseudomonadati</taxon>
        <taxon>Bacteroidota</taxon>
        <taxon>Flavobacteriia</taxon>
        <taxon>Flavobacteriales</taxon>
        <taxon>Flavobacteriaceae</taxon>
        <taxon>Flagellimonas</taxon>
    </lineage>
</organism>
<keyword evidence="1" id="KW-0472">Membrane</keyword>
<dbReference type="RefSeq" id="WP_119648538.1">
    <property type="nucleotide sequence ID" value="NZ_QXFI01000033.1"/>
</dbReference>
<keyword evidence="1" id="KW-1133">Transmembrane helix</keyword>
<sequence>MSELKNRYLSLDVFRGLDVALMIVVNSPGNGATTFAPLNHASWNGFTLTDLVFPTFLFVVGNSMSFSMKKYESMGSGAVFKKVFKRTAIIFLLGFLMYWFPFFDDGHLKPFAETRIFGVLQRIALCYMFASIILHFVKSKTAIWLSLIFLVAYHLILIGFGDLTLTGNAVLKLDEWLIGPKHMYHGEGMAFDPEGLLSTLPAIVNVIIGFLAGKFIQKNGQNFETIAKLMMVGFALVFAGLAWDLLLPINKKLWTSSFVLLTCGIDLVAIATLIYFLDMKKTKGWSYFFEVFGKNTLFIYLLSELFVITLFSIDANGSSLYRWIAENIFISWSGGYMGSLLFALWIMLTCWAVGYFMDKKGIYVKV</sequence>
<gene>
    <name evidence="3" type="ORF">D2V05_15825</name>
    <name evidence="4" type="ORF">FQ017_15685</name>
</gene>
<feature type="transmembrane region" description="Helical" evidence="1">
    <location>
        <begin position="225"/>
        <end position="246"/>
    </location>
</feature>
<feature type="domain" description="Heparan-alpha-glucosaminide N-acetyltransferase catalytic" evidence="2">
    <location>
        <begin position="7"/>
        <end position="157"/>
    </location>
</feature>
<evidence type="ECO:0000313" key="4">
    <source>
        <dbReference type="EMBL" id="TXJ92271.1"/>
    </source>
</evidence>
<keyword evidence="6" id="KW-1185">Reference proteome</keyword>
<dbReference type="Proteomes" id="UP000266691">
    <property type="component" value="Unassembled WGS sequence"/>
</dbReference>
<feature type="transmembrane region" description="Helical" evidence="1">
    <location>
        <begin position="41"/>
        <end position="62"/>
    </location>
</feature>
<reference evidence="4 6" key="2">
    <citation type="submission" date="2019-07" db="EMBL/GenBank/DDBJ databases">
        <title>Draft genome of two Muricauda strains isolated from deep sea.</title>
        <authorList>
            <person name="Sun C."/>
        </authorList>
    </citation>
    <scope>NUCLEOTIDE SEQUENCE [LARGE SCALE GENOMIC DNA]</scope>
    <source>
        <strain evidence="4 6">72</strain>
    </source>
</reference>
<dbReference type="EMBL" id="VNWK01000033">
    <property type="protein sequence ID" value="TXJ92271.1"/>
    <property type="molecule type" value="Genomic_DNA"/>
</dbReference>
<evidence type="ECO:0000313" key="3">
    <source>
        <dbReference type="EMBL" id="RIV43071.1"/>
    </source>
</evidence>
<evidence type="ECO:0000256" key="1">
    <source>
        <dbReference type="SAM" id="Phobius"/>
    </source>
</evidence>
<feature type="transmembrane region" description="Helical" evidence="1">
    <location>
        <begin position="12"/>
        <end position="29"/>
    </location>
</feature>
<evidence type="ECO:0000259" key="2">
    <source>
        <dbReference type="Pfam" id="PF07786"/>
    </source>
</evidence>
<feature type="transmembrane region" description="Helical" evidence="1">
    <location>
        <begin position="83"/>
        <end position="100"/>
    </location>
</feature>
<comment type="caution">
    <text evidence="3">The sequence shown here is derived from an EMBL/GenBank/DDBJ whole genome shotgun (WGS) entry which is preliminary data.</text>
</comment>
<protein>
    <submittedName>
        <fullName evidence="3">DUF1624 domain-containing protein</fullName>
    </submittedName>
</protein>
<dbReference type="Pfam" id="PF07786">
    <property type="entry name" value="HGSNAT_cat"/>
    <property type="match status" value="1"/>
</dbReference>
<feature type="transmembrane region" description="Helical" evidence="1">
    <location>
        <begin position="335"/>
        <end position="357"/>
    </location>
</feature>
<feature type="transmembrane region" description="Helical" evidence="1">
    <location>
        <begin position="142"/>
        <end position="161"/>
    </location>
</feature>
<dbReference type="AlphaFoldDB" id="A0A3A1NEG0"/>
<reference evidence="3 5" key="1">
    <citation type="submission" date="2018-08" db="EMBL/GenBank/DDBJ databases">
        <title>Proposal of Muricauda 72 sp.nov. and Muricauda NH166 sp.nov., isolated from seawater.</title>
        <authorList>
            <person name="Cheng H."/>
            <person name="Wu Y.-H."/>
            <person name="Guo L.-L."/>
            <person name="Xu X.-W."/>
        </authorList>
    </citation>
    <scope>NUCLEOTIDE SEQUENCE [LARGE SCALE GENOMIC DNA]</scope>
    <source>
        <strain evidence="3 5">72</strain>
    </source>
</reference>
<name>A0A3A1NEG0_9FLAO</name>
<dbReference type="EMBL" id="QXFI01000033">
    <property type="protein sequence ID" value="RIV43071.1"/>
    <property type="molecule type" value="Genomic_DNA"/>
</dbReference>
<feature type="transmembrane region" description="Helical" evidence="1">
    <location>
        <begin position="258"/>
        <end position="277"/>
    </location>
</feature>
<dbReference type="OrthoDB" id="9788724at2"/>
<evidence type="ECO:0000313" key="5">
    <source>
        <dbReference type="Proteomes" id="UP000266691"/>
    </source>
</evidence>
<proteinExistence type="predicted"/>
<dbReference type="PANTHER" id="PTHR31061:SF24">
    <property type="entry name" value="LD22376P"/>
    <property type="match status" value="1"/>
</dbReference>
<accession>A0A3A1NEG0</accession>